<feature type="domain" description="BD-FAE-like" evidence="3">
    <location>
        <begin position="57"/>
        <end position="159"/>
    </location>
</feature>
<organism evidence="4 5">
    <name type="scientific">Sphingobium fuliginis (strain ATCC 27551)</name>
    <dbReference type="NCBI Taxonomy" id="336203"/>
    <lineage>
        <taxon>Bacteria</taxon>
        <taxon>Pseudomonadati</taxon>
        <taxon>Pseudomonadota</taxon>
        <taxon>Alphaproteobacteria</taxon>
        <taxon>Sphingomonadales</taxon>
        <taxon>Sphingomonadaceae</taxon>
        <taxon>Sphingobium</taxon>
    </lineage>
</organism>
<dbReference type="SUPFAM" id="SSF53474">
    <property type="entry name" value="alpha/beta-Hydrolases"/>
    <property type="match status" value="1"/>
</dbReference>
<evidence type="ECO:0000256" key="2">
    <source>
        <dbReference type="SAM" id="SignalP"/>
    </source>
</evidence>
<dbReference type="InterPro" id="IPR029058">
    <property type="entry name" value="AB_hydrolase_fold"/>
</dbReference>
<accession>A0A292ZKN9</accession>
<reference evidence="4 5" key="2">
    <citation type="journal article" date="2013" name="Environ. Sci. Technol.">
        <title>The 4-tert-butylphenol-utilizing bacterium Sphingobium fuliginis OMI can degrade bisphenols via phenolic ring hydroxylation and meta-cleavage pathway.</title>
        <authorList>
            <person name="Ogata Y."/>
            <person name="Goda S."/>
            <person name="Toyama T."/>
            <person name="Sei K."/>
            <person name="Ike M."/>
        </authorList>
    </citation>
    <scope>NUCLEOTIDE SEQUENCE [LARGE SCALE GENOMIC DNA]</scope>
    <source>
        <strain evidence="4 5">OMI</strain>
    </source>
</reference>
<evidence type="ECO:0000256" key="1">
    <source>
        <dbReference type="ARBA" id="ARBA00022801"/>
    </source>
</evidence>
<keyword evidence="1" id="KW-0378">Hydrolase</keyword>
<dbReference type="InterPro" id="IPR050300">
    <property type="entry name" value="GDXG_lipolytic_enzyme"/>
</dbReference>
<evidence type="ECO:0000313" key="5">
    <source>
        <dbReference type="Proteomes" id="UP000221538"/>
    </source>
</evidence>
<dbReference type="Pfam" id="PF20434">
    <property type="entry name" value="BD-FAE"/>
    <property type="match status" value="1"/>
</dbReference>
<feature type="signal peptide" evidence="2">
    <location>
        <begin position="1"/>
        <end position="21"/>
    </location>
</feature>
<name>A0A292ZKN9_SPHSA</name>
<dbReference type="AlphaFoldDB" id="A0A292ZKN9"/>
<evidence type="ECO:0000313" key="4">
    <source>
        <dbReference type="EMBL" id="GAY23423.1"/>
    </source>
</evidence>
<gene>
    <name evidence="4" type="ORF">SFOMI_3993</name>
</gene>
<feature type="chain" id="PRO_5011996549" evidence="2">
    <location>
        <begin position="22"/>
        <end position="298"/>
    </location>
</feature>
<dbReference type="PANTHER" id="PTHR48081">
    <property type="entry name" value="AB HYDROLASE SUPERFAMILY PROTEIN C4A8.06C"/>
    <property type="match status" value="1"/>
</dbReference>
<dbReference type="EMBL" id="BEWI01000032">
    <property type="protein sequence ID" value="GAY23423.1"/>
    <property type="molecule type" value="Genomic_DNA"/>
</dbReference>
<dbReference type="GO" id="GO:0016787">
    <property type="term" value="F:hydrolase activity"/>
    <property type="evidence" value="ECO:0007669"/>
    <property type="project" value="UniProtKB-KW"/>
</dbReference>
<protein>
    <submittedName>
        <fullName evidence="4">Esterase</fullName>
    </submittedName>
</protein>
<keyword evidence="2" id="KW-0732">Signal</keyword>
<reference evidence="4 5" key="1">
    <citation type="journal article" date="2013" name="Biodegradation">
        <title>Occurrence of 4-tert-butylphenol (4-t-BP) biodegradation in an aquatic sample caused by the presence of Spirodela polyrrhiza and isolation of a 4-t-BP-utilizing bacterium.</title>
        <authorList>
            <person name="Ogata Y."/>
            <person name="Toyama T."/>
            <person name="Yu N."/>
            <person name="Wang X."/>
            <person name="Sei K."/>
            <person name="Ike M."/>
        </authorList>
    </citation>
    <scope>NUCLEOTIDE SEQUENCE [LARGE SCALE GENOMIC DNA]</scope>
    <source>
        <strain evidence="4 5">OMI</strain>
    </source>
</reference>
<dbReference type="PANTHER" id="PTHR48081:SF33">
    <property type="entry name" value="KYNURENINE FORMAMIDASE"/>
    <property type="match status" value="1"/>
</dbReference>
<comment type="caution">
    <text evidence="4">The sequence shown here is derived from an EMBL/GenBank/DDBJ whole genome shotgun (WGS) entry which is preliminary data.</text>
</comment>
<dbReference type="InterPro" id="IPR049492">
    <property type="entry name" value="BD-FAE-like_dom"/>
</dbReference>
<proteinExistence type="predicted"/>
<dbReference type="Gene3D" id="3.40.50.1820">
    <property type="entry name" value="alpha/beta hydrolase"/>
    <property type="match status" value="1"/>
</dbReference>
<dbReference type="Proteomes" id="UP000221538">
    <property type="component" value="Unassembled WGS sequence"/>
</dbReference>
<sequence>MRRLTTGAMLALMLVASGSEAQGLRERWRARMAEGQQNAPGGQTMAYGKDGLQVLDYWPAQSQKAPLVVFVHGGGWKCGSKDNATGAAKAEHYHGLGYAFASVDYRLVPDATVEQQAQDVADALAFLRAKAMDLGFDADRIVLMGHSAGAHLAALVGTDMRYFAKAGLRPDAVRGVILLDGAAYDVGRQMAEGGRFMAGTYEQAFGTDPARQKALSPTLHAGQPNAPGFLILHVDRADGTAQSEALAAALRKAGTPVEMTALAGRGLRGHMQINRAMGDPGYPGTAIVDQYLSRRFGQ</sequence>
<evidence type="ECO:0000259" key="3">
    <source>
        <dbReference type="Pfam" id="PF20434"/>
    </source>
</evidence>